<evidence type="ECO:0000256" key="8">
    <source>
        <dbReference type="RuleBase" id="RU003793"/>
    </source>
</evidence>
<dbReference type="PRINTS" id="PR00864">
    <property type="entry name" value="PREPILNPTASE"/>
</dbReference>
<keyword evidence="9" id="KW-0489">Methyltransferase</keyword>
<evidence type="ECO:0000259" key="11">
    <source>
        <dbReference type="Pfam" id="PF01478"/>
    </source>
</evidence>
<keyword evidence="4" id="KW-0997">Cell inner membrane</keyword>
<keyword evidence="5 9" id="KW-0812">Transmembrane</keyword>
<evidence type="ECO:0000256" key="9">
    <source>
        <dbReference type="RuleBase" id="RU003794"/>
    </source>
</evidence>
<dbReference type="GO" id="GO:0032259">
    <property type="term" value="P:methylation"/>
    <property type="evidence" value="ECO:0007669"/>
    <property type="project" value="UniProtKB-KW"/>
</dbReference>
<organism evidence="13 14">
    <name type="scientific">Leptolyngbya foveolarum</name>
    <dbReference type="NCBI Taxonomy" id="47253"/>
    <lineage>
        <taxon>Bacteria</taxon>
        <taxon>Bacillati</taxon>
        <taxon>Cyanobacteriota</taxon>
        <taxon>Cyanophyceae</taxon>
        <taxon>Leptolyngbyales</taxon>
        <taxon>Leptolyngbyaceae</taxon>
        <taxon>Leptolyngbya group</taxon>
        <taxon>Leptolyngbya</taxon>
    </lineage>
</organism>
<evidence type="ECO:0000313" key="14">
    <source>
        <dbReference type="Proteomes" id="UP000249354"/>
    </source>
</evidence>
<dbReference type="EMBL" id="QBMC01000014">
    <property type="protein sequence ID" value="PZO22052.1"/>
    <property type="molecule type" value="Genomic_DNA"/>
</dbReference>
<evidence type="ECO:0000256" key="6">
    <source>
        <dbReference type="ARBA" id="ARBA00022989"/>
    </source>
</evidence>
<proteinExistence type="inferred from homology"/>
<feature type="transmembrane region" description="Helical" evidence="10">
    <location>
        <begin position="14"/>
        <end position="36"/>
    </location>
</feature>
<keyword evidence="7 10" id="KW-0472">Membrane</keyword>
<evidence type="ECO:0000256" key="7">
    <source>
        <dbReference type="ARBA" id="ARBA00023136"/>
    </source>
</evidence>
<dbReference type="Pfam" id="PF01478">
    <property type="entry name" value="Peptidase_A24"/>
    <property type="match status" value="1"/>
</dbReference>
<sequence length="281" mass="29964">MSSELFSTDLFYELLPFVLIFILGAAVGSFLNVVVYRLPAGLSLLHPPSRCPNCKTRLKPYDNVPVLGWLWLKGRCRSCRLPIAARYPMVEFSCACLFVSVYGLFGISWATPGHWLFVCWLLALALIDLDTMTLPNSLTASGLVLGWLFQGWMGYLTEPSLVHVMSGVAAAVGASIFGLWLFDLVGIAGSRAFGKAAMGGGDAKLAAMMAAWLGWPGLLLATFLAAAMGAVVGSGAIALGILGSKQHIPFGPYLALGAVLTLFYGQALIAAYLSIFFPMGL</sequence>
<dbReference type="Proteomes" id="UP000249354">
    <property type="component" value="Unassembled WGS sequence"/>
</dbReference>
<dbReference type="EC" id="2.1.1.-" evidence="9"/>
<dbReference type="AlphaFoldDB" id="A0A2W4UNQ0"/>
<feature type="transmembrane region" description="Helical" evidence="10">
    <location>
        <begin position="161"/>
        <end position="184"/>
    </location>
</feature>
<dbReference type="GO" id="GO:0005886">
    <property type="term" value="C:plasma membrane"/>
    <property type="evidence" value="ECO:0007669"/>
    <property type="project" value="UniProtKB-SubCell"/>
</dbReference>
<evidence type="ECO:0000256" key="3">
    <source>
        <dbReference type="ARBA" id="ARBA00022475"/>
    </source>
</evidence>
<feature type="transmembrane region" description="Helical" evidence="10">
    <location>
        <begin position="254"/>
        <end position="277"/>
    </location>
</feature>
<keyword evidence="9" id="KW-0645">Protease</keyword>
<feature type="transmembrane region" description="Helical" evidence="10">
    <location>
        <begin position="113"/>
        <end position="131"/>
    </location>
</feature>
<keyword evidence="3" id="KW-1003">Cell membrane</keyword>
<evidence type="ECO:0000256" key="1">
    <source>
        <dbReference type="ARBA" id="ARBA00004429"/>
    </source>
</evidence>
<dbReference type="PANTHER" id="PTHR30487:SF0">
    <property type="entry name" value="PREPILIN LEADER PEPTIDASE_N-METHYLTRANSFERASE-RELATED"/>
    <property type="match status" value="1"/>
</dbReference>
<name>A0A2W4UNQ0_9CYAN</name>
<dbReference type="GO" id="GO:0004190">
    <property type="term" value="F:aspartic-type endopeptidase activity"/>
    <property type="evidence" value="ECO:0007669"/>
    <property type="project" value="UniProtKB-EC"/>
</dbReference>
<evidence type="ECO:0000256" key="10">
    <source>
        <dbReference type="SAM" id="Phobius"/>
    </source>
</evidence>
<evidence type="ECO:0000313" key="13">
    <source>
        <dbReference type="EMBL" id="PZO22052.1"/>
    </source>
</evidence>
<dbReference type="InterPro" id="IPR014032">
    <property type="entry name" value="Peptidase_A24A_bac"/>
</dbReference>
<keyword evidence="9" id="KW-0378">Hydrolase</keyword>
<evidence type="ECO:0000256" key="4">
    <source>
        <dbReference type="ARBA" id="ARBA00022519"/>
    </source>
</evidence>
<dbReference type="InterPro" id="IPR050882">
    <property type="entry name" value="Prepilin_peptidase/N-MTase"/>
</dbReference>
<feature type="transmembrane region" description="Helical" evidence="10">
    <location>
        <begin position="138"/>
        <end position="155"/>
    </location>
</feature>
<accession>A0A2W4UNQ0</accession>
<reference evidence="14" key="1">
    <citation type="submission" date="2018-04" db="EMBL/GenBank/DDBJ databases">
        <authorList>
            <person name="Cornet L."/>
        </authorList>
    </citation>
    <scope>NUCLEOTIDE SEQUENCE [LARGE SCALE GENOMIC DNA]</scope>
</reference>
<keyword evidence="6 10" id="KW-1133">Transmembrane helix</keyword>
<comment type="similarity">
    <text evidence="2 8">Belongs to the peptidase A24 family.</text>
</comment>
<feature type="domain" description="Prepilin peptidase A24 N-terminal" evidence="12">
    <location>
        <begin position="22"/>
        <end position="102"/>
    </location>
</feature>
<comment type="catalytic activity">
    <reaction evidence="9">
        <text>Typically cleaves a -Gly-|-Phe- bond to release an N-terminal, basic peptide of 5-8 residues from type IV prepilin, and then N-methylates the new N-terminal amino group, the methyl donor being S-adenosyl-L-methionine.</text>
        <dbReference type="EC" id="3.4.23.43"/>
    </reaction>
</comment>
<dbReference type="Gene3D" id="1.20.120.1220">
    <property type="match status" value="1"/>
</dbReference>
<gene>
    <name evidence="13" type="ORF">DCF25_03705</name>
</gene>
<feature type="transmembrane region" description="Helical" evidence="10">
    <location>
        <begin position="221"/>
        <end position="242"/>
    </location>
</feature>
<dbReference type="InterPro" id="IPR010627">
    <property type="entry name" value="Prepilin_pept_A24_N"/>
</dbReference>
<dbReference type="GO" id="GO:0008168">
    <property type="term" value="F:methyltransferase activity"/>
    <property type="evidence" value="ECO:0007669"/>
    <property type="project" value="UniProtKB-KW"/>
</dbReference>
<comment type="function">
    <text evidence="9">Plays an essential role in type IV pili and type II pseudopili formation by proteolytically removing the leader sequence from substrate proteins and subsequently monomethylating the alpha-amino group of the newly exposed N-terminal phenylalanine.</text>
</comment>
<dbReference type="PANTHER" id="PTHR30487">
    <property type="entry name" value="TYPE 4 PREPILIN-LIKE PROTEINS LEADER PEPTIDE-PROCESSING ENZYME"/>
    <property type="match status" value="1"/>
</dbReference>
<protein>
    <recommendedName>
        <fullName evidence="9">Prepilin leader peptidase/N-methyltransferase</fullName>
        <ecNumber evidence="9">2.1.1.-</ecNumber>
        <ecNumber evidence="9">3.4.23.43</ecNumber>
    </recommendedName>
</protein>
<comment type="caution">
    <text evidence="13">The sequence shown here is derived from an EMBL/GenBank/DDBJ whole genome shotgun (WGS) entry which is preliminary data.</text>
</comment>
<keyword evidence="9" id="KW-0511">Multifunctional enzyme</keyword>
<evidence type="ECO:0000259" key="12">
    <source>
        <dbReference type="Pfam" id="PF06750"/>
    </source>
</evidence>
<reference evidence="13 14" key="2">
    <citation type="submission" date="2018-06" db="EMBL/GenBank/DDBJ databases">
        <title>Metagenomic assembly of (sub)arctic Cyanobacteria and their associated microbiome from non-axenic cultures.</title>
        <authorList>
            <person name="Baurain D."/>
        </authorList>
    </citation>
    <scope>NUCLEOTIDE SEQUENCE [LARGE SCALE GENOMIC DNA]</scope>
    <source>
        <strain evidence="13">ULC129bin1</strain>
    </source>
</reference>
<evidence type="ECO:0000256" key="5">
    <source>
        <dbReference type="ARBA" id="ARBA00022692"/>
    </source>
</evidence>
<comment type="subcellular location">
    <subcellularLocation>
        <location evidence="1">Cell inner membrane</location>
        <topology evidence="1">Multi-pass membrane protein</topology>
    </subcellularLocation>
    <subcellularLocation>
        <location evidence="9">Cell membrane</location>
        <topology evidence="9">Multi-pass membrane protein</topology>
    </subcellularLocation>
</comment>
<dbReference type="EC" id="3.4.23.43" evidence="9"/>
<dbReference type="InterPro" id="IPR000045">
    <property type="entry name" value="Prepilin_IV_endopep_pep"/>
</dbReference>
<evidence type="ECO:0000256" key="2">
    <source>
        <dbReference type="ARBA" id="ARBA00005801"/>
    </source>
</evidence>
<dbReference type="GO" id="GO:0006465">
    <property type="term" value="P:signal peptide processing"/>
    <property type="evidence" value="ECO:0007669"/>
    <property type="project" value="TreeGrafter"/>
</dbReference>
<feature type="transmembrane region" description="Helical" evidence="10">
    <location>
        <begin position="87"/>
        <end position="107"/>
    </location>
</feature>
<feature type="domain" description="Prepilin type IV endopeptidase peptidase" evidence="11">
    <location>
        <begin position="115"/>
        <end position="233"/>
    </location>
</feature>
<keyword evidence="9" id="KW-0808">Transferase</keyword>
<dbReference type="Pfam" id="PF06750">
    <property type="entry name" value="A24_N_bact"/>
    <property type="match status" value="1"/>
</dbReference>